<dbReference type="Proteomes" id="UP001305647">
    <property type="component" value="Unassembled WGS sequence"/>
</dbReference>
<dbReference type="AlphaFoldDB" id="A0AAN6Q757"/>
<evidence type="ECO:0000313" key="2">
    <source>
        <dbReference type="Proteomes" id="UP001305647"/>
    </source>
</evidence>
<keyword evidence="2" id="KW-1185">Reference proteome</keyword>
<sequence length="168" mass="18842">MELLGWIKSRGKEGSLSSITLMALAVHFFVCLWRDAKELADVRKAHLKQFASASVWSNGQRLSLGTGSDNQKDLKQTYFSRHWTVPWAVWFVGRVMISILCWGKQHDWMLCPQLAQLPPNLTDCPNVIRVDVALQQPTAGHRALLSVLCTSSQVSAIEAGVRDRPNDK</sequence>
<reference evidence="1" key="1">
    <citation type="journal article" date="2023" name="Mol. Phylogenet. Evol.">
        <title>Genome-scale phylogeny and comparative genomics of the fungal order Sordariales.</title>
        <authorList>
            <person name="Hensen N."/>
            <person name="Bonometti L."/>
            <person name="Westerberg I."/>
            <person name="Brannstrom I.O."/>
            <person name="Guillou S."/>
            <person name="Cros-Aarteil S."/>
            <person name="Calhoun S."/>
            <person name="Haridas S."/>
            <person name="Kuo A."/>
            <person name="Mondo S."/>
            <person name="Pangilinan J."/>
            <person name="Riley R."/>
            <person name="LaButti K."/>
            <person name="Andreopoulos B."/>
            <person name="Lipzen A."/>
            <person name="Chen C."/>
            <person name="Yan M."/>
            <person name="Daum C."/>
            <person name="Ng V."/>
            <person name="Clum A."/>
            <person name="Steindorff A."/>
            <person name="Ohm R.A."/>
            <person name="Martin F."/>
            <person name="Silar P."/>
            <person name="Natvig D.O."/>
            <person name="Lalanne C."/>
            <person name="Gautier V."/>
            <person name="Ament-Velasquez S.L."/>
            <person name="Kruys A."/>
            <person name="Hutchinson M.I."/>
            <person name="Powell A.J."/>
            <person name="Barry K."/>
            <person name="Miller A.N."/>
            <person name="Grigoriev I.V."/>
            <person name="Debuchy R."/>
            <person name="Gladieux P."/>
            <person name="Hiltunen Thoren M."/>
            <person name="Johannesson H."/>
        </authorList>
    </citation>
    <scope>NUCLEOTIDE SEQUENCE</scope>
    <source>
        <strain evidence="1">CBS 757.83</strain>
    </source>
</reference>
<dbReference type="EMBL" id="MU863632">
    <property type="protein sequence ID" value="KAK4102226.1"/>
    <property type="molecule type" value="Genomic_DNA"/>
</dbReference>
<reference evidence="1" key="2">
    <citation type="submission" date="2023-05" db="EMBL/GenBank/DDBJ databases">
        <authorList>
            <consortium name="Lawrence Berkeley National Laboratory"/>
            <person name="Steindorff A."/>
            <person name="Hensen N."/>
            <person name="Bonometti L."/>
            <person name="Westerberg I."/>
            <person name="Brannstrom I.O."/>
            <person name="Guillou S."/>
            <person name="Cros-Aarteil S."/>
            <person name="Calhoun S."/>
            <person name="Haridas S."/>
            <person name="Kuo A."/>
            <person name="Mondo S."/>
            <person name="Pangilinan J."/>
            <person name="Riley R."/>
            <person name="Labutti K."/>
            <person name="Andreopoulos B."/>
            <person name="Lipzen A."/>
            <person name="Chen C."/>
            <person name="Yanf M."/>
            <person name="Daum C."/>
            <person name="Ng V."/>
            <person name="Clum A."/>
            <person name="Ohm R."/>
            <person name="Martin F."/>
            <person name="Silar P."/>
            <person name="Natvig D."/>
            <person name="Lalanne C."/>
            <person name="Gautier V."/>
            <person name="Ament-Velasquez S.L."/>
            <person name="Kruys A."/>
            <person name="Hutchinson M.I."/>
            <person name="Powell A.J."/>
            <person name="Barry K."/>
            <person name="Miller A.N."/>
            <person name="Grigoriev I.V."/>
            <person name="Debuchy R."/>
            <person name="Gladieux P."/>
            <person name="Thoren M.H."/>
            <person name="Johannesson H."/>
        </authorList>
    </citation>
    <scope>NUCLEOTIDE SEQUENCE</scope>
    <source>
        <strain evidence="1">CBS 757.83</strain>
    </source>
</reference>
<accession>A0AAN6Q757</accession>
<proteinExistence type="predicted"/>
<gene>
    <name evidence="1" type="ORF">N658DRAFT_356067</name>
</gene>
<comment type="caution">
    <text evidence="1">The sequence shown here is derived from an EMBL/GenBank/DDBJ whole genome shotgun (WGS) entry which is preliminary data.</text>
</comment>
<protein>
    <submittedName>
        <fullName evidence="1">Uncharacterized protein</fullName>
    </submittedName>
</protein>
<evidence type="ECO:0000313" key="1">
    <source>
        <dbReference type="EMBL" id="KAK4102226.1"/>
    </source>
</evidence>
<name>A0AAN6Q757_9PEZI</name>
<organism evidence="1 2">
    <name type="scientific">Parathielavia hyrcaniae</name>
    <dbReference type="NCBI Taxonomy" id="113614"/>
    <lineage>
        <taxon>Eukaryota</taxon>
        <taxon>Fungi</taxon>
        <taxon>Dikarya</taxon>
        <taxon>Ascomycota</taxon>
        <taxon>Pezizomycotina</taxon>
        <taxon>Sordariomycetes</taxon>
        <taxon>Sordariomycetidae</taxon>
        <taxon>Sordariales</taxon>
        <taxon>Chaetomiaceae</taxon>
        <taxon>Parathielavia</taxon>
    </lineage>
</organism>